<comment type="similarity">
    <text evidence="7">Belongs to the binding-protein-dependent transport system permease family.</text>
</comment>
<gene>
    <name evidence="9" type="ORF">E6H04_07320</name>
</gene>
<keyword evidence="6 7" id="KW-0472">Membrane</keyword>
<feature type="transmembrane region" description="Helical" evidence="7">
    <location>
        <begin position="177"/>
        <end position="197"/>
    </location>
</feature>
<name>A0A537JCE5_9BACT</name>
<evidence type="ECO:0000256" key="6">
    <source>
        <dbReference type="ARBA" id="ARBA00023136"/>
    </source>
</evidence>
<evidence type="ECO:0000256" key="7">
    <source>
        <dbReference type="RuleBase" id="RU363032"/>
    </source>
</evidence>
<dbReference type="Pfam" id="PF19300">
    <property type="entry name" value="BPD_transp_1_N"/>
    <property type="match status" value="1"/>
</dbReference>
<dbReference type="PANTHER" id="PTHR43163">
    <property type="entry name" value="DIPEPTIDE TRANSPORT SYSTEM PERMEASE PROTEIN DPPB-RELATED"/>
    <property type="match status" value="1"/>
</dbReference>
<feature type="transmembrane region" description="Helical" evidence="7">
    <location>
        <begin position="99"/>
        <end position="119"/>
    </location>
</feature>
<keyword evidence="2 7" id="KW-0813">Transport</keyword>
<dbReference type="InterPro" id="IPR000515">
    <property type="entry name" value="MetI-like"/>
</dbReference>
<comment type="caution">
    <text evidence="9">The sequence shown here is derived from an EMBL/GenBank/DDBJ whole genome shotgun (WGS) entry which is preliminary data.</text>
</comment>
<dbReference type="AlphaFoldDB" id="A0A537JCE5"/>
<sequence length="314" mass="34162">MARFIVRRLVSVVPVLLLVAVFAFFLVHLTPGDPAAYMLGPLATPAQIDQLREALNLNVPLPIQFERWFLGALQGNLGESLFMSIPVPLAIWQRTEPTFLLTLMAVAIEVLIGVSAGVVAATRRNTWVDQLAIAFTSLGLSIPSFWLGLNLIFFFGVNLRVLPVAGYVPLGVSWIGAIRSLLMPACALGFISSALVARMTRASMLEVLSQDFVRTARAKGVAERGVIWRHALRNAILPVITVVGNSFAILLGGLVVTEQVFAIPGVGLLVIHAVLHRDYPVIQGVLLYIVTLYVFINVGMDIVYALVDPRIKFG</sequence>
<organism evidence="9 10">
    <name type="scientific">Candidatus Segetimicrobium genomatis</name>
    <dbReference type="NCBI Taxonomy" id="2569760"/>
    <lineage>
        <taxon>Bacteria</taxon>
        <taxon>Bacillati</taxon>
        <taxon>Candidatus Sysuimicrobiota</taxon>
        <taxon>Candidatus Sysuimicrobiia</taxon>
        <taxon>Candidatus Sysuimicrobiales</taxon>
        <taxon>Candidatus Segetimicrobiaceae</taxon>
        <taxon>Candidatus Segetimicrobium</taxon>
    </lineage>
</organism>
<feature type="transmembrane region" description="Helical" evidence="7">
    <location>
        <begin position="131"/>
        <end position="157"/>
    </location>
</feature>
<reference evidence="9 10" key="1">
    <citation type="journal article" date="2019" name="Nat. Microbiol.">
        <title>Mediterranean grassland soil C-N compound turnover is dependent on rainfall and depth, and is mediated by genomically divergent microorganisms.</title>
        <authorList>
            <person name="Diamond S."/>
            <person name="Andeer P.F."/>
            <person name="Li Z."/>
            <person name="Crits-Christoph A."/>
            <person name="Burstein D."/>
            <person name="Anantharaman K."/>
            <person name="Lane K.R."/>
            <person name="Thomas B.C."/>
            <person name="Pan C."/>
            <person name="Northen T.R."/>
            <person name="Banfield J.F."/>
        </authorList>
    </citation>
    <scope>NUCLEOTIDE SEQUENCE [LARGE SCALE GENOMIC DNA]</scope>
    <source>
        <strain evidence="9">NP_7</strain>
    </source>
</reference>
<evidence type="ECO:0000313" key="10">
    <source>
        <dbReference type="Proteomes" id="UP000320048"/>
    </source>
</evidence>
<evidence type="ECO:0000256" key="2">
    <source>
        <dbReference type="ARBA" id="ARBA00022448"/>
    </source>
</evidence>
<dbReference type="InterPro" id="IPR045621">
    <property type="entry name" value="BPD_transp_1_N"/>
</dbReference>
<feature type="domain" description="ABC transmembrane type-1" evidence="8">
    <location>
        <begin position="95"/>
        <end position="304"/>
    </location>
</feature>
<dbReference type="GO" id="GO:0005886">
    <property type="term" value="C:plasma membrane"/>
    <property type="evidence" value="ECO:0007669"/>
    <property type="project" value="UniProtKB-SubCell"/>
</dbReference>
<evidence type="ECO:0000313" key="9">
    <source>
        <dbReference type="EMBL" id="TMI81217.1"/>
    </source>
</evidence>
<dbReference type="SUPFAM" id="SSF161098">
    <property type="entry name" value="MetI-like"/>
    <property type="match status" value="1"/>
</dbReference>
<dbReference type="PANTHER" id="PTHR43163:SF6">
    <property type="entry name" value="DIPEPTIDE TRANSPORT SYSTEM PERMEASE PROTEIN DPPB-RELATED"/>
    <property type="match status" value="1"/>
</dbReference>
<dbReference type="PROSITE" id="PS50928">
    <property type="entry name" value="ABC_TM1"/>
    <property type="match status" value="1"/>
</dbReference>
<protein>
    <submittedName>
        <fullName evidence="9">ABC transporter permease</fullName>
    </submittedName>
</protein>
<feature type="transmembrane region" description="Helical" evidence="7">
    <location>
        <begin position="261"/>
        <end position="279"/>
    </location>
</feature>
<evidence type="ECO:0000256" key="3">
    <source>
        <dbReference type="ARBA" id="ARBA00022475"/>
    </source>
</evidence>
<proteinExistence type="inferred from homology"/>
<dbReference type="Pfam" id="PF00528">
    <property type="entry name" value="BPD_transp_1"/>
    <property type="match status" value="1"/>
</dbReference>
<dbReference type="Proteomes" id="UP000320048">
    <property type="component" value="Unassembled WGS sequence"/>
</dbReference>
<keyword evidence="3" id="KW-1003">Cell membrane</keyword>
<evidence type="ECO:0000256" key="5">
    <source>
        <dbReference type="ARBA" id="ARBA00022989"/>
    </source>
</evidence>
<feature type="transmembrane region" description="Helical" evidence="7">
    <location>
        <begin position="286"/>
        <end position="307"/>
    </location>
</feature>
<evidence type="ECO:0000259" key="8">
    <source>
        <dbReference type="PROSITE" id="PS50928"/>
    </source>
</evidence>
<keyword evidence="5 7" id="KW-1133">Transmembrane helix</keyword>
<accession>A0A537JCE5</accession>
<keyword evidence="4 7" id="KW-0812">Transmembrane</keyword>
<dbReference type="CDD" id="cd06261">
    <property type="entry name" value="TM_PBP2"/>
    <property type="match status" value="1"/>
</dbReference>
<evidence type="ECO:0000256" key="4">
    <source>
        <dbReference type="ARBA" id="ARBA00022692"/>
    </source>
</evidence>
<dbReference type="Gene3D" id="1.10.3720.10">
    <property type="entry name" value="MetI-like"/>
    <property type="match status" value="1"/>
</dbReference>
<dbReference type="EMBL" id="VBAO01000179">
    <property type="protein sequence ID" value="TMI81217.1"/>
    <property type="molecule type" value="Genomic_DNA"/>
</dbReference>
<evidence type="ECO:0000256" key="1">
    <source>
        <dbReference type="ARBA" id="ARBA00004651"/>
    </source>
</evidence>
<dbReference type="InterPro" id="IPR035906">
    <property type="entry name" value="MetI-like_sf"/>
</dbReference>
<comment type="subcellular location">
    <subcellularLocation>
        <location evidence="1 7">Cell membrane</location>
        <topology evidence="1 7">Multi-pass membrane protein</topology>
    </subcellularLocation>
</comment>
<feature type="transmembrane region" description="Helical" evidence="7">
    <location>
        <begin position="235"/>
        <end position="255"/>
    </location>
</feature>
<dbReference type="GO" id="GO:0071916">
    <property type="term" value="F:dipeptide transmembrane transporter activity"/>
    <property type="evidence" value="ECO:0007669"/>
    <property type="project" value="TreeGrafter"/>
</dbReference>